<reference evidence="1 2" key="1">
    <citation type="submission" date="2007-04" db="EMBL/GenBank/DDBJ databases">
        <authorList>
            <person name="Fulton L."/>
            <person name="Clifton S."/>
            <person name="Fulton B."/>
            <person name="Xu J."/>
            <person name="Minx P."/>
            <person name="Pepin K.H."/>
            <person name="Johnson M."/>
            <person name="Thiruvilangam P."/>
            <person name="Bhonagiri V."/>
            <person name="Nash W.E."/>
            <person name="Mardis E.R."/>
            <person name="Wilson R.K."/>
        </authorList>
    </citation>
    <scope>NUCLEOTIDE SEQUENCE [LARGE SCALE GENOMIC DNA]</scope>
    <source>
        <strain evidence="1 2">ATCC 29149</strain>
    </source>
</reference>
<dbReference type="Proteomes" id="UP000004410">
    <property type="component" value="Unassembled WGS sequence"/>
</dbReference>
<evidence type="ECO:0000313" key="1">
    <source>
        <dbReference type="EMBL" id="EDN77576.1"/>
    </source>
</evidence>
<protein>
    <submittedName>
        <fullName evidence="1">Uncharacterized protein</fullName>
    </submittedName>
</protein>
<reference evidence="1 2" key="2">
    <citation type="submission" date="2007-06" db="EMBL/GenBank/DDBJ databases">
        <title>Draft genome sequence of Ruminococcus gnavus (ATCC 29149).</title>
        <authorList>
            <person name="Sudarsanam P."/>
            <person name="Ley R."/>
            <person name="Guruge J."/>
            <person name="Turnbaugh P.J."/>
            <person name="Mahowald M."/>
            <person name="Liep D."/>
            <person name="Gordon J."/>
        </authorList>
    </citation>
    <scope>NUCLEOTIDE SEQUENCE [LARGE SCALE GENOMIC DNA]</scope>
    <source>
        <strain evidence="1 2">ATCC 29149</strain>
    </source>
</reference>
<dbReference type="EMBL" id="AAYG02000016">
    <property type="protein sequence ID" value="EDN77576.1"/>
    <property type="molecule type" value="Genomic_DNA"/>
</dbReference>
<name>A7B3Q1_MEDG7</name>
<gene>
    <name evidence="1" type="ORF">RUMGNA_02180</name>
</gene>
<sequence length="57" mass="6918">MAHLLFNVDYKLQRDKCQLKNVEKINKKVLTKLINRRTIVVQQQNNNTNKPKVRKWK</sequence>
<comment type="caution">
    <text evidence="1">The sequence shown here is derived from an EMBL/GenBank/DDBJ whole genome shotgun (WGS) entry which is preliminary data.</text>
</comment>
<evidence type="ECO:0000313" key="2">
    <source>
        <dbReference type="Proteomes" id="UP000004410"/>
    </source>
</evidence>
<proteinExistence type="predicted"/>
<dbReference type="AlphaFoldDB" id="A7B3Q1"/>
<organism evidence="1 2">
    <name type="scientific">Mediterraneibacter gnavus (strain ATCC 29149 / DSM 114966 / JCM 6515 / VPI C7-9)</name>
    <name type="common">Ruminococcus gnavus</name>
    <dbReference type="NCBI Taxonomy" id="411470"/>
    <lineage>
        <taxon>Bacteria</taxon>
        <taxon>Bacillati</taxon>
        <taxon>Bacillota</taxon>
        <taxon>Clostridia</taxon>
        <taxon>Lachnospirales</taxon>
        <taxon>Lachnospiraceae</taxon>
        <taxon>Mediterraneibacter</taxon>
    </lineage>
</organism>
<dbReference type="PaxDb" id="411470-RUMGNA_02180"/>
<accession>A7B3Q1</accession>